<protein>
    <submittedName>
        <fullName evidence="2">VCBS repeat protein</fullName>
    </submittedName>
</protein>
<dbReference type="PANTHER" id="PTHR44103:SF1">
    <property type="entry name" value="PROPROTEIN CONVERTASE P"/>
    <property type="match status" value="1"/>
</dbReference>
<dbReference type="Pfam" id="PF13517">
    <property type="entry name" value="FG-GAP_3"/>
    <property type="match status" value="3"/>
</dbReference>
<dbReference type="InterPro" id="IPR013517">
    <property type="entry name" value="FG-GAP"/>
</dbReference>
<comment type="caution">
    <text evidence="2">The sequence shown here is derived from an EMBL/GenBank/DDBJ whole genome shotgun (WGS) entry which is preliminary data.</text>
</comment>
<dbReference type="Pfam" id="PF01839">
    <property type="entry name" value="FG-GAP"/>
    <property type="match status" value="1"/>
</dbReference>
<reference evidence="2 3" key="1">
    <citation type="submission" date="2019-07" db="EMBL/GenBank/DDBJ databases">
        <title>Genomic Encyclopedia of Archaeal and Bacterial Type Strains, Phase II (KMG-II): from individual species to whole genera.</title>
        <authorList>
            <person name="Goeker M."/>
        </authorList>
    </citation>
    <scope>NUCLEOTIDE SEQUENCE [LARGE SCALE GENOMIC DNA]</scope>
    <source>
        <strain evidence="2 3">ATCC BAA-1854</strain>
    </source>
</reference>
<evidence type="ECO:0000313" key="3">
    <source>
        <dbReference type="Proteomes" id="UP000317010"/>
    </source>
</evidence>
<dbReference type="InterPro" id="IPR028994">
    <property type="entry name" value="Integrin_alpha_N"/>
</dbReference>
<dbReference type="AlphaFoldDB" id="A0A562TQM9"/>
<sequence length="515" mass="57567">MNIKKTYLISSILLLVVLLSGSILIDSCKNKGNTSYNFTGDTILDGKNLVQINCTKCHALVPVNALTKDVWRYHALRSMSHYLGITAYMDGYYKKDSVAGVSMQEWETIQAYYRKLAPDNLDTAKPPIPLVNDWAGFTLKMPAPQANPAYTSMVAFNQLNHKIYTSDYVASNLTEYDSNLKQQAATVLPSSAVSAIFRKDASGNQAITSNIGRLDPIDFPNGKVINVNLDAKTGKENQTVIASELARPVQTIEGDFNKDGLTDLVILAQGHLKGGVYLFTQKADKTYVQSNISDKAGAVQAVVGDFNNDGWPDLMVLFGSVDEGLWMFLNDHKGGFSPKNLLRFPPVYGSSSFQLADIDHDGKPDLIYTCGYNFHDSRILKPYHGLYIFKNMGDWKFKQQWFYPINGCTKAIAADFDGDGDLDIATIAFFADFKNKPSEGFIYFKQDKLFSFTPHAIPISKYGRWMSMDVDDYNGDGKPDIILGNYSRGFKNQNDLQPFWQENIPFVVLENNTRK</sequence>
<dbReference type="SUPFAM" id="SSF69318">
    <property type="entry name" value="Integrin alpha N-terminal domain"/>
    <property type="match status" value="1"/>
</dbReference>
<accession>A0A562TQM9</accession>
<dbReference type="Proteomes" id="UP000317010">
    <property type="component" value="Unassembled WGS sequence"/>
</dbReference>
<gene>
    <name evidence="2" type="ORF">JN11_04176</name>
</gene>
<evidence type="ECO:0000313" key="2">
    <source>
        <dbReference type="EMBL" id="TWI95901.1"/>
    </source>
</evidence>
<keyword evidence="3" id="KW-1185">Reference proteome</keyword>
<name>A0A562TQM9_9SPHI</name>
<dbReference type="PANTHER" id="PTHR44103">
    <property type="entry name" value="PROPROTEIN CONVERTASE P"/>
    <property type="match status" value="1"/>
</dbReference>
<dbReference type="OrthoDB" id="974255at2"/>
<dbReference type="RefSeq" id="WP_144915623.1">
    <property type="nucleotide sequence ID" value="NZ_VLLI01000014.1"/>
</dbReference>
<dbReference type="EMBL" id="VLLI01000014">
    <property type="protein sequence ID" value="TWI95901.1"/>
    <property type="molecule type" value="Genomic_DNA"/>
</dbReference>
<keyword evidence="1" id="KW-0732">Signal</keyword>
<organism evidence="2 3">
    <name type="scientific">Mucilaginibacter frigoritolerans</name>
    <dbReference type="NCBI Taxonomy" id="652788"/>
    <lineage>
        <taxon>Bacteria</taxon>
        <taxon>Pseudomonadati</taxon>
        <taxon>Bacteroidota</taxon>
        <taxon>Sphingobacteriia</taxon>
        <taxon>Sphingobacteriales</taxon>
        <taxon>Sphingobacteriaceae</taxon>
        <taxon>Mucilaginibacter</taxon>
    </lineage>
</organism>
<evidence type="ECO:0000256" key="1">
    <source>
        <dbReference type="ARBA" id="ARBA00022729"/>
    </source>
</evidence>
<dbReference type="Gene3D" id="2.130.10.130">
    <property type="entry name" value="Integrin alpha, N-terminal"/>
    <property type="match status" value="2"/>
</dbReference>
<proteinExistence type="predicted"/>